<dbReference type="Proteomes" id="UP000178302">
    <property type="component" value="Unassembled WGS sequence"/>
</dbReference>
<protein>
    <recommendedName>
        <fullName evidence="4">50S ribosomal protein L23</fullName>
    </recommendedName>
</protein>
<dbReference type="Pfam" id="PF00276">
    <property type="entry name" value="Ribosomal_L23"/>
    <property type="match status" value="1"/>
</dbReference>
<proteinExistence type="inferred from homology"/>
<dbReference type="AlphaFoldDB" id="A0A1G2LPZ1"/>
<evidence type="ECO:0000256" key="1">
    <source>
        <dbReference type="ARBA" id="ARBA00006700"/>
    </source>
</evidence>
<accession>A0A1G2LPZ1</accession>
<dbReference type="Gene3D" id="3.30.70.330">
    <property type="match status" value="1"/>
</dbReference>
<keyword evidence="3" id="KW-0687">Ribonucleoprotein</keyword>
<dbReference type="GO" id="GO:0006412">
    <property type="term" value="P:translation"/>
    <property type="evidence" value="ECO:0007669"/>
    <property type="project" value="InterPro"/>
</dbReference>
<gene>
    <name evidence="5" type="ORF">A2909_02275</name>
</gene>
<evidence type="ECO:0000256" key="4">
    <source>
        <dbReference type="ARBA" id="ARBA00035481"/>
    </source>
</evidence>
<dbReference type="EMBL" id="MHQZ01000029">
    <property type="protein sequence ID" value="OHA13594.1"/>
    <property type="molecule type" value="Genomic_DNA"/>
</dbReference>
<evidence type="ECO:0000313" key="5">
    <source>
        <dbReference type="EMBL" id="OHA13594.1"/>
    </source>
</evidence>
<evidence type="ECO:0000313" key="6">
    <source>
        <dbReference type="Proteomes" id="UP000178302"/>
    </source>
</evidence>
<dbReference type="InterPro" id="IPR012678">
    <property type="entry name" value="Ribosomal_uL23/eL15/eS24_sf"/>
</dbReference>
<organism evidence="5 6">
    <name type="scientific">Candidatus Tagabacteria bacterium RIFCSPLOWO2_01_FULL_39_11</name>
    <dbReference type="NCBI Taxonomy" id="1802295"/>
    <lineage>
        <taxon>Bacteria</taxon>
        <taxon>Candidatus Tagaibacteriota</taxon>
    </lineage>
</organism>
<dbReference type="SUPFAM" id="SSF54189">
    <property type="entry name" value="Ribosomal proteins S24e, L23 and L15e"/>
    <property type="match status" value="1"/>
</dbReference>
<reference evidence="5 6" key="1">
    <citation type="journal article" date="2016" name="Nat. Commun.">
        <title>Thousands of microbial genomes shed light on interconnected biogeochemical processes in an aquifer system.</title>
        <authorList>
            <person name="Anantharaman K."/>
            <person name="Brown C.T."/>
            <person name="Hug L.A."/>
            <person name="Sharon I."/>
            <person name="Castelle C.J."/>
            <person name="Probst A.J."/>
            <person name="Thomas B.C."/>
            <person name="Singh A."/>
            <person name="Wilkins M.J."/>
            <person name="Karaoz U."/>
            <person name="Brodie E.L."/>
            <person name="Williams K.H."/>
            <person name="Hubbard S.S."/>
            <person name="Banfield J.F."/>
        </authorList>
    </citation>
    <scope>NUCLEOTIDE SEQUENCE [LARGE SCALE GENOMIC DNA]</scope>
</reference>
<sequence>MASPHKTEKTVRDADNSIVFKMRPKANKILIREAIEELYGVKVRKVNITKVSPKKRFVRGKHGLKPGYKKAVVYLKKGEKIEM</sequence>
<dbReference type="GO" id="GO:0003735">
    <property type="term" value="F:structural constituent of ribosome"/>
    <property type="evidence" value="ECO:0007669"/>
    <property type="project" value="InterPro"/>
</dbReference>
<evidence type="ECO:0000256" key="3">
    <source>
        <dbReference type="ARBA" id="ARBA00023274"/>
    </source>
</evidence>
<evidence type="ECO:0000256" key="2">
    <source>
        <dbReference type="ARBA" id="ARBA00022980"/>
    </source>
</evidence>
<comment type="caution">
    <text evidence="5">The sequence shown here is derived from an EMBL/GenBank/DDBJ whole genome shotgun (WGS) entry which is preliminary data.</text>
</comment>
<dbReference type="InterPro" id="IPR012677">
    <property type="entry name" value="Nucleotide-bd_a/b_plait_sf"/>
</dbReference>
<name>A0A1G2LPZ1_9BACT</name>
<dbReference type="GO" id="GO:1990904">
    <property type="term" value="C:ribonucleoprotein complex"/>
    <property type="evidence" value="ECO:0007669"/>
    <property type="project" value="UniProtKB-KW"/>
</dbReference>
<dbReference type="GO" id="GO:0005840">
    <property type="term" value="C:ribosome"/>
    <property type="evidence" value="ECO:0007669"/>
    <property type="project" value="UniProtKB-KW"/>
</dbReference>
<comment type="similarity">
    <text evidence="1">Belongs to the universal ribosomal protein uL23 family.</text>
</comment>
<dbReference type="InterPro" id="IPR013025">
    <property type="entry name" value="Ribosomal_uL23-like"/>
</dbReference>
<keyword evidence="2 5" id="KW-0689">Ribosomal protein</keyword>